<sequence>MNIIFLLKDTFDNDLKVDIFLAEFKKLSAKPTQIQNDKTKVGNLMKLMIDRLVILGVSFPVICGLVQNGQMAFTYKMHITKDGEYDFVELGCFGTIRCTSDLMSLPIVMCYFENYFADNHKADN</sequence>
<dbReference type="Proteomes" id="UP000093000">
    <property type="component" value="Unassembled WGS sequence"/>
</dbReference>
<evidence type="ECO:0000313" key="2">
    <source>
        <dbReference type="Proteomes" id="UP000093000"/>
    </source>
</evidence>
<keyword evidence="2" id="KW-1185">Reference proteome</keyword>
<reference evidence="1 2" key="1">
    <citation type="submission" date="2016-03" db="EMBL/GenBank/DDBJ databases">
        <title>Choanephora cucurbitarum.</title>
        <authorList>
            <person name="Min B."/>
            <person name="Park H."/>
            <person name="Park J.-H."/>
            <person name="Shin H.-D."/>
            <person name="Choi I.-G."/>
        </authorList>
    </citation>
    <scope>NUCLEOTIDE SEQUENCE [LARGE SCALE GENOMIC DNA]</scope>
    <source>
        <strain evidence="1 2">KUS-F28377</strain>
    </source>
</reference>
<accession>A0A1C7N4S9</accession>
<name>A0A1C7N4S9_9FUNG</name>
<dbReference type="OrthoDB" id="2257835at2759"/>
<gene>
    <name evidence="1" type="ORF">A0J61_07853</name>
</gene>
<dbReference type="AlphaFoldDB" id="A0A1C7N4S9"/>
<comment type="caution">
    <text evidence="1">The sequence shown here is derived from an EMBL/GenBank/DDBJ whole genome shotgun (WGS) entry which is preliminary data.</text>
</comment>
<evidence type="ECO:0000313" key="1">
    <source>
        <dbReference type="EMBL" id="OBZ84100.1"/>
    </source>
</evidence>
<dbReference type="InParanoid" id="A0A1C7N4S9"/>
<organism evidence="1 2">
    <name type="scientific">Choanephora cucurbitarum</name>
    <dbReference type="NCBI Taxonomy" id="101091"/>
    <lineage>
        <taxon>Eukaryota</taxon>
        <taxon>Fungi</taxon>
        <taxon>Fungi incertae sedis</taxon>
        <taxon>Mucoromycota</taxon>
        <taxon>Mucoromycotina</taxon>
        <taxon>Mucoromycetes</taxon>
        <taxon>Mucorales</taxon>
        <taxon>Mucorineae</taxon>
        <taxon>Choanephoraceae</taxon>
        <taxon>Choanephoroideae</taxon>
        <taxon>Choanephora</taxon>
    </lineage>
</organism>
<protein>
    <submittedName>
        <fullName evidence="1">Uncharacterized protein</fullName>
    </submittedName>
</protein>
<proteinExistence type="predicted"/>
<dbReference type="EMBL" id="LUGH01000556">
    <property type="protein sequence ID" value="OBZ84100.1"/>
    <property type="molecule type" value="Genomic_DNA"/>
</dbReference>